<evidence type="ECO:0000313" key="2">
    <source>
        <dbReference type="EMBL" id="KAA1082746.1"/>
    </source>
</evidence>
<sequence>MPVGQSSAWDLDNSPGDSMNYGFNYGFAGPDVLCQGNMPHFQASPPTYPLQDSSSVPPDIVDRHPDMHVDRQSTQHFTPALTQRISKMFECAISFTVFCPSKNKRGKKTAWVALQQPKGFKVKFDTKQVDDWDSFRHLIAEKCSTAYKAMYQLLEDSPPSITWSAYILRNSDWAKGEACVIDEDSFSDWITAINNSKGRAPKGGVVIEMENPSSKSDQARKSDLLTQTVRRNKSQRPRGSGTVRLESEPPSSDEALQCSSDEGGLRLHMDMIYEKYAKNVDYDPTHLVYLHPTDQDRYVVLTLGQVEKWAIALRDCMDGVSLDSPPDTVKWESRKATKRLREGIQQTLPEDDIHRSQQHTIAALSSALAAASQAQSHNQQGGSLAFSVVEDTRGSGSISDYLDFVGVAHNKEQVLEILLSHDIDQYHLFHPSTLSAEKIENLGLSIGTVAKLQSNVCRYMKHLSLQD</sequence>
<dbReference type="EMBL" id="VSWC01000119">
    <property type="protein sequence ID" value="KAA1082746.1"/>
    <property type="molecule type" value="Genomic_DNA"/>
</dbReference>
<dbReference type="OrthoDB" id="2507571at2759"/>
<accession>A0A5B0N2F3</accession>
<organism evidence="2 3">
    <name type="scientific">Puccinia graminis f. sp. tritici</name>
    <dbReference type="NCBI Taxonomy" id="56615"/>
    <lineage>
        <taxon>Eukaryota</taxon>
        <taxon>Fungi</taxon>
        <taxon>Dikarya</taxon>
        <taxon>Basidiomycota</taxon>
        <taxon>Pucciniomycotina</taxon>
        <taxon>Pucciniomycetes</taxon>
        <taxon>Pucciniales</taxon>
        <taxon>Pucciniaceae</taxon>
        <taxon>Puccinia</taxon>
    </lineage>
</organism>
<protein>
    <submittedName>
        <fullName evidence="2">Uncharacterized protein</fullName>
    </submittedName>
</protein>
<comment type="caution">
    <text evidence="2">The sequence shown here is derived from an EMBL/GenBank/DDBJ whole genome shotgun (WGS) entry which is preliminary data.</text>
</comment>
<reference evidence="2 3" key="1">
    <citation type="submission" date="2019-05" db="EMBL/GenBank/DDBJ databases">
        <title>Emergence of the Ug99 lineage of the wheat stem rust pathogen through somatic hybridization.</title>
        <authorList>
            <person name="Li F."/>
            <person name="Upadhyaya N.M."/>
            <person name="Sperschneider J."/>
            <person name="Matny O."/>
            <person name="Nguyen-Phuc H."/>
            <person name="Mago R."/>
            <person name="Raley C."/>
            <person name="Miller M.E."/>
            <person name="Silverstein K.A.T."/>
            <person name="Henningsen E."/>
            <person name="Hirsch C.D."/>
            <person name="Visser B."/>
            <person name="Pretorius Z.A."/>
            <person name="Steffenson B.J."/>
            <person name="Schwessinger B."/>
            <person name="Dodds P.N."/>
            <person name="Figueroa M."/>
        </authorList>
    </citation>
    <scope>NUCLEOTIDE SEQUENCE [LARGE SCALE GENOMIC DNA]</scope>
    <source>
        <strain evidence="2">21-0</strain>
    </source>
</reference>
<name>A0A5B0N2F3_PUCGR</name>
<proteinExistence type="predicted"/>
<dbReference type="Proteomes" id="UP000324748">
    <property type="component" value="Unassembled WGS sequence"/>
</dbReference>
<evidence type="ECO:0000256" key="1">
    <source>
        <dbReference type="SAM" id="MobiDB-lite"/>
    </source>
</evidence>
<dbReference type="AlphaFoldDB" id="A0A5B0N2F3"/>
<keyword evidence="3" id="KW-1185">Reference proteome</keyword>
<evidence type="ECO:0000313" key="3">
    <source>
        <dbReference type="Proteomes" id="UP000324748"/>
    </source>
</evidence>
<feature type="region of interest" description="Disordered" evidence="1">
    <location>
        <begin position="201"/>
        <end position="258"/>
    </location>
</feature>
<gene>
    <name evidence="2" type="ORF">PGT21_013170</name>
</gene>